<dbReference type="PRINTS" id="PR01021">
    <property type="entry name" value="OMPADOMAIN"/>
</dbReference>
<comment type="subcellular location">
    <subcellularLocation>
        <location evidence="1">Cell outer membrane</location>
    </subcellularLocation>
</comment>
<dbReference type="OrthoDB" id="9782229at2"/>
<dbReference type="InterPro" id="IPR006665">
    <property type="entry name" value="OmpA-like"/>
</dbReference>
<reference evidence="7 8" key="1">
    <citation type="submission" date="2020-08" db="EMBL/GenBank/DDBJ databases">
        <title>Genomic Encyclopedia of Type Strains, Phase IV (KMG-IV): sequencing the most valuable type-strain genomes for metagenomic binning, comparative biology and taxonomic classification.</title>
        <authorList>
            <person name="Goeker M."/>
        </authorList>
    </citation>
    <scope>NUCLEOTIDE SEQUENCE [LARGE SCALE GENOMIC DNA]</scope>
    <source>
        <strain evidence="7 8">DSM 103336</strain>
    </source>
</reference>
<dbReference type="PROSITE" id="PS51123">
    <property type="entry name" value="OMPA_2"/>
    <property type="match status" value="1"/>
</dbReference>
<dbReference type="GO" id="GO:0009279">
    <property type="term" value="C:cell outer membrane"/>
    <property type="evidence" value="ECO:0007669"/>
    <property type="project" value="UniProtKB-SubCell"/>
</dbReference>
<feature type="domain" description="OmpA-like" evidence="6">
    <location>
        <begin position="136"/>
        <end position="251"/>
    </location>
</feature>
<dbReference type="Pfam" id="PF00691">
    <property type="entry name" value="OmpA"/>
    <property type="match status" value="1"/>
</dbReference>
<proteinExistence type="predicted"/>
<evidence type="ECO:0000256" key="2">
    <source>
        <dbReference type="ARBA" id="ARBA00023136"/>
    </source>
</evidence>
<evidence type="ECO:0000256" key="5">
    <source>
        <dbReference type="SAM" id="SignalP"/>
    </source>
</evidence>
<dbReference type="InterPro" id="IPR050330">
    <property type="entry name" value="Bact_OuterMem_StrucFunc"/>
</dbReference>
<accession>A0A7W9BU44</accession>
<keyword evidence="2 4" id="KW-0472">Membrane</keyword>
<dbReference type="SUPFAM" id="SSF103088">
    <property type="entry name" value="OmpA-like"/>
    <property type="match status" value="1"/>
</dbReference>
<evidence type="ECO:0000256" key="4">
    <source>
        <dbReference type="PROSITE-ProRule" id="PRU00473"/>
    </source>
</evidence>
<keyword evidence="3" id="KW-0998">Cell outer membrane</keyword>
<dbReference type="EMBL" id="JACIJR010000006">
    <property type="protein sequence ID" value="MBB5730154.1"/>
    <property type="molecule type" value="Genomic_DNA"/>
</dbReference>
<evidence type="ECO:0000259" key="6">
    <source>
        <dbReference type="PROSITE" id="PS51123"/>
    </source>
</evidence>
<dbReference type="InterPro" id="IPR036737">
    <property type="entry name" value="OmpA-like_sf"/>
</dbReference>
<dbReference type="RefSeq" id="WP_157176347.1">
    <property type="nucleotide sequence ID" value="NZ_BMJP01000004.1"/>
</dbReference>
<feature type="chain" id="PRO_5030590546" evidence="5">
    <location>
        <begin position="27"/>
        <end position="259"/>
    </location>
</feature>
<sequence length="259" mass="28724">MTFTRTILTTTLAALTLAAVPASASAQDRFDFGGGRRGERDILLQGNGVPILYPELSETNRGRAFVLRNFDRNDDGRINRREADDANAAFARIAGQNRRRFDWDSRDVVVAVPVAPQGGGWDRRGMRDYRMKQTRYGATLVLQDVLFRTGSAELRPGAEARLRPLAGYLRANRNVRVRIDGHTDSVGAAAANQQLSERRASTVRQALGTMGVERDRFRVQGFGETTPVATNATAAGRQLNRRVEVTLIGQQARSFDYRD</sequence>
<evidence type="ECO:0000256" key="3">
    <source>
        <dbReference type="ARBA" id="ARBA00023237"/>
    </source>
</evidence>
<gene>
    <name evidence="7" type="ORF">FHS99_002652</name>
</gene>
<name>A0A7W9BU44_9SPHN</name>
<dbReference type="Proteomes" id="UP000546701">
    <property type="component" value="Unassembled WGS sequence"/>
</dbReference>
<organism evidence="7 8">
    <name type="scientific">Sphingomonas prati</name>
    <dbReference type="NCBI Taxonomy" id="1843237"/>
    <lineage>
        <taxon>Bacteria</taxon>
        <taxon>Pseudomonadati</taxon>
        <taxon>Pseudomonadota</taxon>
        <taxon>Alphaproteobacteria</taxon>
        <taxon>Sphingomonadales</taxon>
        <taxon>Sphingomonadaceae</taxon>
        <taxon>Sphingomonas</taxon>
    </lineage>
</organism>
<keyword evidence="5" id="KW-0732">Signal</keyword>
<dbReference type="Gene3D" id="3.30.1330.60">
    <property type="entry name" value="OmpA-like domain"/>
    <property type="match status" value="1"/>
</dbReference>
<evidence type="ECO:0000256" key="1">
    <source>
        <dbReference type="ARBA" id="ARBA00004442"/>
    </source>
</evidence>
<dbReference type="AlphaFoldDB" id="A0A7W9BU44"/>
<dbReference type="CDD" id="cd07185">
    <property type="entry name" value="OmpA_C-like"/>
    <property type="match status" value="1"/>
</dbReference>
<comment type="caution">
    <text evidence="7">The sequence shown here is derived from an EMBL/GenBank/DDBJ whole genome shotgun (WGS) entry which is preliminary data.</text>
</comment>
<evidence type="ECO:0000313" key="7">
    <source>
        <dbReference type="EMBL" id="MBB5730154.1"/>
    </source>
</evidence>
<dbReference type="PANTHER" id="PTHR30329:SF21">
    <property type="entry name" value="LIPOPROTEIN YIAD-RELATED"/>
    <property type="match status" value="1"/>
</dbReference>
<dbReference type="InterPro" id="IPR006664">
    <property type="entry name" value="OMP_bac"/>
</dbReference>
<feature type="signal peptide" evidence="5">
    <location>
        <begin position="1"/>
        <end position="26"/>
    </location>
</feature>
<evidence type="ECO:0000313" key="8">
    <source>
        <dbReference type="Proteomes" id="UP000546701"/>
    </source>
</evidence>
<dbReference type="PANTHER" id="PTHR30329">
    <property type="entry name" value="STATOR ELEMENT OF FLAGELLAR MOTOR COMPLEX"/>
    <property type="match status" value="1"/>
</dbReference>
<keyword evidence="8" id="KW-1185">Reference proteome</keyword>
<dbReference type="PRINTS" id="PR01023">
    <property type="entry name" value="NAFLGMOTY"/>
</dbReference>
<protein>
    <submittedName>
        <fullName evidence="7">Outer membrane protein OmpA-like peptidoglycan-associated protein</fullName>
    </submittedName>
</protein>